<keyword evidence="4" id="KW-0997">Cell inner membrane</keyword>
<evidence type="ECO:0000256" key="10">
    <source>
        <dbReference type="ARBA" id="ARBA00035686"/>
    </source>
</evidence>
<dbReference type="PANTHER" id="PTHR32196">
    <property type="entry name" value="ABC TRANSPORTER PERMEASE PROTEIN YPHD-RELATED-RELATED"/>
    <property type="match status" value="1"/>
</dbReference>
<gene>
    <name evidence="12" type="ordered locus">Desaci_1032</name>
</gene>
<proteinExistence type="predicted"/>
<evidence type="ECO:0000256" key="4">
    <source>
        <dbReference type="ARBA" id="ARBA00022519"/>
    </source>
</evidence>
<feature type="transmembrane region" description="Helical" evidence="11">
    <location>
        <begin position="252"/>
        <end position="270"/>
    </location>
</feature>
<dbReference type="Proteomes" id="UP000002892">
    <property type="component" value="Chromosome"/>
</dbReference>
<keyword evidence="2" id="KW-0813">Transport</keyword>
<feature type="transmembrane region" description="Helical" evidence="11">
    <location>
        <begin position="383"/>
        <end position="400"/>
    </location>
</feature>
<dbReference type="KEGG" id="dai:Desaci_1032"/>
<feature type="transmembrane region" description="Helical" evidence="11">
    <location>
        <begin position="32"/>
        <end position="54"/>
    </location>
</feature>
<evidence type="ECO:0000256" key="1">
    <source>
        <dbReference type="ARBA" id="ARBA00004651"/>
    </source>
</evidence>
<protein>
    <recommendedName>
        <fullName evidence="10">Xylose transport system permease protein XylH</fullName>
    </recommendedName>
</protein>
<dbReference type="STRING" id="646529.Desaci_1032"/>
<accession>I4D2P9</accession>
<dbReference type="GO" id="GO:0005886">
    <property type="term" value="C:plasma membrane"/>
    <property type="evidence" value="ECO:0007669"/>
    <property type="project" value="UniProtKB-SubCell"/>
</dbReference>
<dbReference type="eggNOG" id="COG4214">
    <property type="taxonomic scope" value="Bacteria"/>
</dbReference>
<keyword evidence="13" id="KW-1185">Reference proteome</keyword>
<dbReference type="HOGENOM" id="CLU_028880_2_0_9"/>
<reference evidence="12 13" key="1">
    <citation type="journal article" date="2012" name="J. Bacteriol.">
        <title>Complete genome sequences of Desulfosporosinus orientis DSM765T, Desulfosporosinus youngiae DSM17734T, Desulfosporosinus meridiei DSM13257T, and Desulfosporosinus acidiphilus DSM22704T.</title>
        <authorList>
            <person name="Pester M."/>
            <person name="Brambilla E."/>
            <person name="Alazard D."/>
            <person name="Rattei T."/>
            <person name="Weinmaier T."/>
            <person name="Han J."/>
            <person name="Lucas S."/>
            <person name="Lapidus A."/>
            <person name="Cheng J.F."/>
            <person name="Goodwin L."/>
            <person name="Pitluck S."/>
            <person name="Peters L."/>
            <person name="Ovchinnikova G."/>
            <person name="Teshima H."/>
            <person name="Detter J.C."/>
            <person name="Han C.S."/>
            <person name="Tapia R."/>
            <person name="Land M.L."/>
            <person name="Hauser L."/>
            <person name="Kyrpides N.C."/>
            <person name="Ivanova N.N."/>
            <person name="Pagani I."/>
            <person name="Huntmann M."/>
            <person name="Wei C.L."/>
            <person name="Davenport K.W."/>
            <person name="Daligault H."/>
            <person name="Chain P.S."/>
            <person name="Chen A."/>
            <person name="Mavromatis K."/>
            <person name="Markowitz V."/>
            <person name="Szeto E."/>
            <person name="Mikhailova N."/>
            <person name="Pati A."/>
            <person name="Wagner M."/>
            <person name="Woyke T."/>
            <person name="Ollivier B."/>
            <person name="Klenk H.P."/>
            <person name="Spring S."/>
            <person name="Loy A."/>
        </authorList>
    </citation>
    <scope>NUCLEOTIDE SEQUENCE [LARGE SCALE GENOMIC DNA]</scope>
    <source>
        <strain evidence="13">DSM 22704 / JCM 16185 / SJ4</strain>
    </source>
</reference>
<evidence type="ECO:0000256" key="2">
    <source>
        <dbReference type="ARBA" id="ARBA00022448"/>
    </source>
</evidence>
<feature type="transmembrane region" description="Helical" evidence="11">
    <location>
        <begin position="141"/>
        <end position="159"/>
    </location>
</feature>
<comment type="function">
    <text evidence="9">Part of the binding-protein-dependent transport system for D-xylose. Probably responsible for the translocation of the substrate across the membrane.</text>
</comment>
<dbReference type="RefSeq" id="WP_014826081.1">
    <property type="nucleotide sequence ID" value="NC_018068.1"/>
</dbReference>
<evidence type="ECO:0000313" key="12">
    <source>
        <dbReference type="EMBL" id="AFM40073.1"/>
    </source>
</evidence>
<feature type="transmembrane region" description="Helical" evidence="11">
    <location>
        <begin position="228"/>
        <end position="246"/>
    </location>
</feature>
<evidence type="ECO:0000256" key="3">
    <source>
        <dbReference type="ARBA" id="ARBA00022475"/>
    </source>
</evidence>
<feature type="transmembrane region" description="Helical" evidence="11">
    <location>
        <begin position="299"/>
        <end position="320"/>
    </location>
</feature>
<dbReference type="EMBL" id="CP003639">
    <property type="protein sequence ID" value="AFM40073.1"/>
    <property type="molecule type" value="Genomic_DNA"/>
</dbReference>
<feature type="transmembrane region" description="Helical" evidence="11">
    <location>
        <begin position="89"/>
        <end position="107"/>
    </location>
</feature>
<feature type="transmembrane region" description="Helical" evidence="11">
    <location>
        <begin position="332"/>
        <end position="352"/>
    </location>
</feature>
<feature type="transmembrane region" description="Helical" evidence="11">
    <location>
        <begin position="113"/>
        <end position="134"/>
    </location>
</feature>
<evidence type="ECO:0000256" key="9">
    <source>
        <dbReference type="ARBA" id="ARBA00035611"/>
    </source>
</evidence>
<comment type="subcellular location">
    <subcellularLocation>
        <location evidence="1">Cell membrane</location>
        <topology evidence="1">Multi-pass membrane protein</topology>
    </subcellularLocation>
</comment>
<evidence type="ECO:0000256" key="5">
    <source>
        <dbReference type="ARBA" id="ARBA00022597"/>
    </source>
</evidence>
<dbReference type="Pfam" id="PF02653">
    <property type="entry name" value="BPD_transp_2"/>
    <property type="match status" value="1"/>
</dbReference>
<feature type="transmembrane region" description="Helical" evidence="11">
    <location>
        <begin position="66"/>
        <end position="82"/>
    </location>
</feature>
<keyword evidence="5" id="KW-0762">Sugar transport</keyword>
<sequence>MKTLTESSSDRGGKGLIMNELSKIFRNNIREYGMFIALGVIFILFTVLTGGTFISPNNISNLINQTGYIAVLAAGMTLVIIIRHIDLSVGFLAGFLGAIAALLMTSYNIPAILAIIIILALGGVIGLLYGVLVAKLGIPSFVVTLAGMISFHGLLLFATQSGGTINITDKFFNEIGNGFIPSFGTIAGFDVSSVMIGLVGIILFIYFQIKERNTKKRYHFEVLPIPFFIAKLVLISAMISALILVLAINSGISWTLVIVAVVIFIFSTILNKTALGRHIYGIGGNPEAAELSGVSVAKVTIYVFIIMEVLTALAGILFASRMQSASPTGGTGFELLAIAGAFIGGCSASGGVGKVSGSLIGALVMASLTNGMDLMGLGSSVQYVIQGLILVLAVVFDIMTRKSRSNG</sequence>
<dbReference type="GO" id="GO:0022857">
    <property type="term" value="F:transmembrane transporter activity"/>
    <property type="evidence" value="ECO:0007669"/>
    <property type="project" value="InterPro"/>
</dbReference>
<evidence type="ECO:0000256" key="7">
    <source>
        <dbReference type="ARBA" id="ARBA00022989"/>
    </source>
</evidence>
<name>I4D2P9_DESAJ</name>
<evidence type="ECO:0000256" key="8">
    <source>
        <dbReference type="ARBA" id="ARBA00023136"/>
    </source>
</evidence>
<dbReference type="CDD" id="cd06579">
    <property type="entry name" value="TM_PBP1_transp_AraH_like"/>
    <property type="match status" value="1"/>
</dbReference>
<dbReference type="InterPro" id="IPR001851">
    <property type="entry name" value="ABC_transp_permease"/>
</dbReference>
<dbReference type="PANTHER" id="PTHR32196:SF32">
    <property type="entry name" value="XYLOSE TRANSPORT SYSTEM PERMEASE PROTEIN XYLH"/>
    <property type="match status" value="1"/>
</dbReference>
<keyword evidence="7 11" id="KW-1133">Transmembrane helix</keyword>
<evidence type="ECO:0000256" key="6">
    <source>
        <dbReference type="ARBA" id="ARBA00022692"/>
    </source>
</evidence>
<organism evidence="12 13">
    <name type="scientific">Desulfosporosinus acidiphilus (strain DSM 22704 / JCM 16185 / SJ4)</name>
    <dbReference type="NCBI Taxonomy" id="646529"/>
    <lineage>
        <taxon>Bacteria</taxon>
        <taxon>Bacillati</taxon>
        <taxon>Bacillota</taxon>
        <taxon>Clostridia</taxon>
        <taxon>Eubacteriales</taxon>
        <taxon>Desulfitobacteriaceae</taxon>
        <taxon>Desulfosporosinus</taxon>
    </lineage>
</organism>
<keyword evidence="8 11" id="KW-0472">Membrane</keyword>
<dbReference type="AlphaFoldDB" id="I4D2P9"/>
<keyword evidence="3" id="KW-1003">Cell membrane</keyword>
<evidence type="ECO:0000313" key="13">
    <source>
        <dbReference type="Proteomes" id="UP000002892"/>
    </source>
</evidence>
<feature type="transmembrane region" description="Helical" evidence="11">
    <location>
        <begin position="179"/>
        <end position="207"/>
    </location>
</feature>
<keyword evidence="6 11" id="KW-0812">Transmembrane</keyword>
<evidence type="ECO:0000256" key="11">
    <source>
        <dbReference type="SAM" id="Phobius"/>
    </source>
</evidence>